<dbReference type="GO" id="GO:0008360">
    <property type="term" value="P:regulation of cell shape"/>
    <property type="evidence" value="ECO:0007669"/>
    <property type="project" value="UniProtKB-KW"/>
</dbReference>
<comment type="subcellular location">
    <subcellularLocation>
        <location evidence="1">Membrane</location>
        <topology evidence="1">Multi-pass membrane protein</topology>
    </subcellularLocation>
</comment>
<keyword evidence="2 6" id="KW-0812">Transmembrane</keyword>
<dbReference type="PANTHER" id="PTHR30474">
    <property type="entry name" value="CELL CYCLE PROTEIN"/>
    <property type="match status" value="1"/>
</dbReference>
<feature type="transmembrane region" description="Helical" evidence="6">
    <location>
        <begin position="364"/>
        <end position="384"/>
    </location>
</feature>
<dbReference type="RefSeq" id="WP_079546023.1">
    <property type="nucleotide sequence ID" value="NZ_CP117826.1"/>
</dbReference>
<dbReference type="GO" id="GO:0051301">
    <property type="term" value="P:cell division"/>
    <property type="evidence" value="ECO:0007669"/>
    <property type="project" value="InterPro"/>
</dbReference>
<dbReference type="Pfam" id="PF01098">
    <property type="entry name" value="FTSW_RODA_SPOVE"/>
    <property type="match status" value="1"/>
</dbReference>
<organism evidence="7">
    <name type="scientific">Christensenella massiliensis</name>
    <dbReference type="NCBI Taxonomy" id="1805714"/>
    <lineage>
        <taxon>Bacteria</taxon>
        <taxon>Bacillati</taxon>
        <taxon>Bacillota</taxon>
        <taxon>Clostridia</taxon>
        <taxon>Christensenellales</taxon>
        <taxon>Christensenellaceae</taxon>
        <taxon>Christensenella</taxon>
    </lineage>
</organism>
<dbReference type="GO" id="GO:0005886">
    <property type="term" value="C:plasma membrane"/>
    <property type="evidence" value="ECO:0007669"/>
    <property type="project" value="TreeGrafter"/>
</dbReference>
<proteinExistence type="predicted"/>
<dbReference type="GO" id="GO:0015648">
    <property type="term" value="F:lipid-linked peptidoglycan transporter activity"/>
    <property type="evidence" value="ECO:0007669"/>
    <property type="project" value="TreeGrafter"/>
</dbReference>
<accession>A0AAU8A6T3</accession>
<feature type="transmembrane region" description="Helical" evidence="6">
    <location>
        <begin position="327"/>
        <end position="344"/>
    </location>
</feature>
<dbReference type="InterPro" id="IPR001182">
    <property type="entry name" value="FtsW/RodA"/>
</dbReference>
<feature type="transmembrane region" description="Helical" evidence="6">
    <location>
        <begin position="16"/>
        <end position="37"/>
    </location>
</feature>
<dbReference type="AlphaFoldDB" id="A0AAU8A6T3"/>
<keyword evidence="4 6" id="KW-1133">Transmembrane helix</keyword>
<dbReference type="EMBL" id="CP117826">
    <property type="protein sequence ID" value="XCC61884.1"/>
    <property type="molecule type" value="Genomic_DNA"/>
</dbReference>
<dbReference type="GO" id="GO:0032153">
    <property type="term" value="C:cell division site"/>
    <property type="evidence" value="ECO:0007669"/>
    <property type="project" value="TreeGrafter"/>
</dbReference>
<name>A0AAU8A6T3_9FIRM</name>
<feature type="transmembrane region" description="Helical" evidence="6">
    <location>
        <begin position="57"/>
        <end position="79"/>
    </location>
</feature>
<evidence type="ECO:0000256" key="4">
    <source>
        <dbReference type="ARBA" id="ARBA00022989"/>
    </source>
</evidence>
<keyword evidence="3" id="KW-0133">Cell shape</keyword>
<reference evidence="7" key="1">
    <citation type="submission" date="2023-02" db="EMBL/GenBank/DDBJ databases">
        <title>Gut commensal Christensenella minuta modulates host metabolism via a new class of secondary bile acids.</title>
        <authorList>
            <person name="Liu C."/>
        </authorList>
    </citation>
    <scope>NUCLEOTIDE SEQUENCE</scope>
    <source>
        <strain evidence="7">CA70</strain>
    </source>
</reference>
<dbReference type="PROSITE" id="PS00428">
    <property type="entry name" value="FTSW_RODA_SPOVE"/>
    <property type="match status" value="1"/>
</dbReference>
<evidence type="ECO:0000256" key="6">
    <source>
        <dbReference type="SAM" id="Phobius"/>
    </source>
</evidence>
<sequence length="394" mass="43514">MKGKLINRNMWKYVDWFLVVIIVILVGYSLLSILNATASPFTGDETTFAEFIANLDLSTVGMQFIFFLIGLGCMFVVMLIDYHSLAHFTDWIYWISIALLVAVLFFGSTQNGTSGWFMIGNRGFQPGELCKILIIIVLAKTFADKTEGNEDGIQTLGDLFPLLWRILIPVVLIAAQPDLGTATVYIVIFVVILFMAKPSLKVVLCLLAIVGVIIAAYLIYSAQENNYVWRRVLAFFNPEAEVVQEADATMQMDQAKMAIGSGQFFGKGLFTPGALSQLGYVPESQNDFIFAVTVEAFGFLGGIILIILYFLLIGRTFMLSLRARDDFGAYIIIGVAAMILFHVVENIGMNVGILPVTGIPLPFFSAGGSSMVMNCIAMGMVISVDMRRQRWQGQ</sequence>
<evidence type="ECO:0000256" key="2">
    <source>
        <dbReference type="ARBA" id="ARBA00022692"/>
    </source>
</evidence>
<feature type="transmembrane region" description="Helical" evidence="6">
    <location>
        <begin position="91"/>
        <end position="108"/>
    </location>
</feature>
<evidence type="ECO:0000256" key="1">
    <source>
        <dbReference type="ARBA" id="ARBA00004141"/>
    </source>
</evidence>
<feature type="transmembrane region" description="Helical" evidence="6">
    <location>
        <begin position="166"/>
        <end position="195"/>
    </location>
</feature>
<evidence type="ECO:0000256" key="5">
    <source>
        <dbReference type="ARBA" id="ARBA00023136"/>
    </source>
</evidence>
<dbReference type="InterPro" id="IPR018365">
    <property type="entry name" value="Cell_cycle_FtsW-rel_CS"/>
</dbReference>
<dbReference type="PANTHER" id="PTHR30474:SF1">
    <property type="entry name" value="PEPTIDOGLYCAN GLYCOSYLTRANSFERASE MRDB"/>
    <property type="match status" value="1"/>
</dbReference>
<gene>
    <name evidence="7" type="ORF">PUP29_10145</name>
</gene>
<feature type="transmembrane region" description="Helical" evidence="6">
    <location>
        <begin position="288"/>
        <end position="315"/>
    </location>
</feature>
<evidence type="ECO:0000256" key="3">
    <source>
        <dbReference type="ARBA" id="ARBA00022960"/>
    </source>
</evidence>
<keyword evidence="5 6" id="KW-0472">Membrane</keyword>
<feature type="transmembrane region" description="Helical" evidence="6">
    <location>
        <begin position="202"/>
        <end position="220"/>
    </location>
</feature>
<protein>
    <submittedName>
        <fullName evidence="7">FtsW/RodA/SpoVE family cell cycle protein</fullName>
    </submittedName>
</protein>
<evidence type="ECO:0000313" key="7">
    <source>
        <dbReference type="EMBL" id="XCC61884.1"/>
    </source>
</evidence>